<feature type="region of interest" description="Disordered" evidence="1">
    <location>
        <begin position="104"/>
        <end position="169"/>
    </location>
</feature>
<evidence type="ECO:0000313" key="3">
    <source>
        <dbReference type="Proteomes" id="UP000053732"/>
    </source>
</evidence>
<accession>A0A0G4P399</accession>
<sequence length="169" mass="19460">MGVCDIVENVRGEVVKLNSIKRSAYTTAESYILAFQNKYNKLARYKVEPHPFNTLFTLLPELEEESRTIEHFYENVKDKVPDAFTEDDFKRQCSKLIRESRDKGIAIANTARDSKKTKDQEDKPAKGKSSKKEDTKPKSKKDDEESSKPRWKNAPPKGTSAEDWAEEQK</sequence>
<feature type="compositionally biased region" description="Basic and acidic residues" evidence="1">
    <location>
        <begin position="112"/>
        <end position="148"/>
    </location>
</feature>
<gene>
    <name evidence="2" type="ORF">PCAMFM013_S004g000715</name>
</gene>
<dbReference type="STRING" id="1429867.A0A0G4P399"/>
<protein>
    <submittedName>
        <fullName evidence="2">Str. FM013</fullName>
    </submittedName>
</protein>
<evidence type="ECO:0000256" key="1">
    <source>
        <dbReference type="SAM" id="MobiDB-lite"/>
    </source>
</evidence>
<reference evidence="2 3" key="1">
    <citation type="journal article" date="2014" name="Nat. Commun.">
        <title>Multiple recent horizontal transfers of a large genomic region in cheese making fungi.</title>
        <authorList>
            <person name="Cheeseman K."/>
            <person name="Ropars J."/>
            <person name="Renault P."/>
            <person name="Dupont J."/>
            <person name="Gouzy J."/>
            <person name="Branca A."/>
            <person name="Abraham A.L."/>
            <person name="Ceppi M."/>
            <person name="Conseiller E."/>
            <person name="Debuchy R."/>
            <person name="Malagnac F."/>
            <person name="Goarin A."/>
            <person name="Silar P."/>
            <person name="Lacoste S."/>
            <person name="Sallet E."/>
            <person name="Bensimon A."/>
            <person name="Giraud T."/>
            <person name="Brygoo Y."/>
        </authorList>
    </citation>
    <scope>NUCLEOTIDE SEQUENCE [LARGE SCALE GENOMIC DNA]</scope>
    <source>
        <strain evidence="3">FM 013</strain>
    </source>
</reference>
<dbReference type="AlphaFoldDB" id="A0A0G4P399"/>
<organism evidence="2 3">
    <name type="scientific">Penicillium camemberti (strain FM 013)</name>
    <dbReference type="NCBI Taxonomy" id="1429867"/>
    <lineage>
        <taxon>Eukaryota</taxon>
        <taxon>Fungi</taxon>
        <taxon>Dikarya</taxon>
        <taxon>Ascomycota</taxon>
        <taxon>Pezizomycotina</taxon>
        <taxon>Eurotiomycetes</taxon>
        <taxon>Eurotiomycetidae</taxon>
        <taxon>Eurotiales</taxon>
        <taxon>Aspergillaceae</taxon>
        <taxon>Penicillium</taxon>
    </lineage>
</organism>
<proteinExistence type="predicted"/>
<keyword evidence="3" id="KW-1185">Reference proteome</keyword>
<name>A0A0G4P399_PENC3</name>
<dbReference type="Proteomes" id="UP000053732">
    <property type="component" value="Unassembled WGS sequence"/>
</dbReference>
<dbReference type="EMBL" id="HG793137">
    <property type="protein sequence ID" value="CRL20774.1"/>
    <property type="molecule type" value="Genomic_DNA"/>
</dbReference>
<evidence type="ECO:0000313" key="2">
    <source>
        <dbReference type="EMBL" id="CRL20774.1"/>
    </source>
</evidence>